<organism evidence="3">
    <name type="scientific">Ananas comosus var. bracteatus</name>
    <name type="common">red pineapple</name>
    <dbReference type="NCBI Taxonomy" id="296719"/>
    <lineage>
        <taxon>Eukaryota</taxon>
        <taxon>Viridiplantae</taxon>
        <taxon>Streptophyta</taxon>
        <taxon>Embryophyta</taxon>
        <taxon>Tracheophyta</taxon>
        <taxon>Spermatophyta</taxon>
        <taxon>Magnoliopsida</taxon>
        <taxon>Liliopsida</taxon>
        <taxon>Poales</taxon>
        <taxon>Bromeliaceae</taxon>
        <taxon>Bromelioideae</taxon>
        <taxon>Ananas</taxon>
    </lineage>
</organism>
<feature type="domain" description="Endonuclease/exonuclease/phosphatase" evidence="2">
    <location>
        <begin position="70"/>
        <end position="184"/>
    </location>
</feature>
<dbReference type="InterPro" id="IPR000477">
    <property type="entry name" value="RT_dom"/>
</dbReference>
<dbReference type="Pfam" id="PF03372">
    <property type="entry name" value="Exo_endo_phos"/>
    <property type="match status" value="1"/>
</dbReference>
<evidence type="ECO:0000259" key="1">
    <source>
        <dbReference type="Pfam" id="PF00078"/>
    </source>
</evidence>
<dbReference type="Pfam" id="PF00078">
    <property type="entry name" value="RVT_1"/>
    <property type="match status" value="1"/>
</dbReference>
<evidence type="ECO:0000259" key="2">
    <source>
        <dbReference type="Pfam" id="PF03372"/>
    </source>
</evidence>
<dbReference type="SUPFAM" id="SSF56672">
    <property type="entry name" value="DNA/RNA polymerases"/>
    <property type="match status" value="1"/>
</dbReference>
<dbReference type="PANTHER" id="PTHR31635">
    <property type="entry name" value="REVERSE TRANSCRIPTASE DOMAIN-CONTAINING PROTEIN-RELATED"/>
    <property type="match status" value="1"/>
</dbReference>
<dbReference type="Gene3D" id="3.60.10.10">
    <property type="entry name" value="Endonuclease/exonuclease/phosphatase"/>
    <property type="match status" value="1"/>
</dbReference>
<dbReference type="InterPro" id="IPR043502">
    <property type="entry name" value="DNA/RNA_pol_sf"/>
</dbReference>
<dbReference type="PANTHER" id="PTHR31635:SF196">
    <property type="entry name" value="REVERSE TRANSCRIPTASE DOMAIN-CONTAINING PROTEIN-RELATED"/>
    <property type="match status" value="1"/>
</dbReference>
<dbReference type="SUPFAM" id="SSF56219">
    <property type="entry name" value="DNase I-like"/>
    <property type="match status" value="1"/>
</dbReference>
<dbReference type="AlphaFoldDB" id="A0A6V7PF03"/>
<evidence type="ECO:0000313" key="3">
    <source>
        <dbReference type="EMBL" id="CAD1829323.1"/>
    </source>
</evidence>
<sequence length="487" mass="55670">MRRGLPSRDQTFVYSLAKFRSFCGFHLRDFRSLDVVGTRGGLITAWNPFLFDCIDDWGGSFSLNVVLKNKSDGSVFLISNIYGPTCANLKDDFFLELRSISLHSHGRWAVLGDFNALLSLRDKNGIPSNTNEIFTFRELVNDLSLIDLPLLNKSYTWSNGRRNSTLERLDRAFISEEWLLSFPRSTLRALPQPHSDHTPLLLSASSFVPSSTLFRFESFCLRYPVFFGGDANTKFFQFRASCRRSKNTISRISDGNAEYSTHGFISNHLSSFFQGFLVVEQPVTDFNINLNVLYGNERVDLSSLDSAFSVEEVKGAIFSSAPKKSLGPDRFPMLFYQRFWSTLKDDIMAVFNSFHSDHINLRKINSSWVCPIPKKKDIVSARDLRPINLIHGLAKIISKVLATRLQSFMAQLINPFQTAFIRGRHILDNFFAAHILVHHLHSSNSQAAIFKIDFERAFDHINWNFLSEILQARGFGNNWIRWISCLL</sequence>
<proteinExistence type="predicted"/>
<name>A0A6V7PF03_ANACO</name>
<reference evidence="3" key="1">
    <citation type="submission" date="2020-07" db="EMBL/GenBank/DDBJ databases">
        <authorList>
            <person name="Lin J."/>
        </authorList>
    </citation>
    <scope>NUCLEOTIDE SEQUENCE</scope>
</reference>
<dbReference type="GO" id="GO:0003824">
    <property type="term" value="F:catalytic activity"/>
    <property type="evidence" value="ECO:0007669"/>
    <property type="project" value="InterPro"/>
</dbReference>
<dbReference type="InterPro" id="IPR036691">
    <property type="entry name" value="Endo/exonu/phosph_ase_sf"/>
</dbReference>
<dbReference type="EMBL" id="LR862147">
    <property type="protein sequence ID" value="CAD1829323.1"/>
    <property type="molecule type" value="Genomic_DNA"/>
</dbReference>
<protein>
    <submittedName>
        <fullName evidence="3">Uncharacterized protein</fullName>
    </submittedName>
</protein>
<feature type="domain" description="Reverse transcriptase" evidence="1">
    <location>
        <begin position="372"/>
        <end position="481"/>
    </location>
</feature>
<gene>
    <name evidence="3" type="ORF">CB5_LOCUS12534</name>
</gene>
<accession>A0A6V7PF03</accession>
<dbReference type="InterPro" id="IPR005135">
    <property type="entry name" value="Endo/exonuclease/phosphatase"/>
</dbReference>